<feature type="compositionally biased region" description="Polar residues" evidence="2">
    <location>
        <begin position="371"/>
        <end position="382"/>
    </location>
</feature>
<name>A0AAV0WUT3_9HEMI</name>
<keyword evidence="6" id="KW-1185">Reference proteome</keyword>
<dbReference type="InterPro" id="IPR001878">
    <property type="entry name" value="Znf_CCHC"/>
</dbReference>
<evidence type="ECO:0000256" key="1">
    <source>
        <dbReference type="PROSITE-ProRule" id="PRU00047"/>
    </source>
</evidence>
<keyword evidence="1" id="KW-0863">Zinc-finger</keyword>
<evidence type="ECO:0000256" key="2">
    <source>
        <dbReference type="SAM" id="MobiDB-lite"/>
    </source>
</evidence>
<feature type="domain" description="CCHC-type" evidence="3">
    <location>
        <begin position="208"/>
        <end position="223"/>
    </location>
</feature>
<dbReference type="GO" id="GO:0003676">
    <property type="term" value="F:nucleic acid binding"/>
    <property type="evidence" value="ECO:0007669"/>
    <property type="project" value="InterPro"/>
</dbReference>
<feature type="region of interest" description="Disordered" evidence="2">
    <location>
        <begin position="269"/>
        <end position="383"/>
    </location>
</feature>
<dbReference type="SUPFAM" id="SSF57756">
    <property type="entry name" value="Retrovirus zinc finger-like domains"/>
    <property type="match status" value="1"/>
</dbReference>
<gene>
    <name evidence="5" type="ORF">MEUPH1_LOCUS14978</name>
    <name evidence="4" type="ORF">MEUPH1_LOCUS909</name>
</gene>
<dbReference type="EMBL" id="CARXXK010000002">
    <property type="protein sequence ID" value="CAI6359581.1"/>
    <property type="molecule type" value="Genomic_DNA"/>
</dbReference>
<sequence>MGDKPTTTTTISDDMNNTNSASQHIRNTASFADIASNVTLPKMNQAIVFNSINNIKQIEYVIAISKIIPAENIQFVSRISNNRFCIFFNSQAVMENLLKTHSTIHVNETEIPIRRLINASKRIILSNVYPTIPNHLILNALHEIGIKTTSQISHMKAGFATEQFAHILSFRRQVYINQDSVSKLPSSITVTLENTTFRIFITDDTVTCFQCHKTGHFSSQCKNIPEQFNIIDMTETYMEETNDLSPTLNVGKNVSLSPPASVNAQNIYSTQNNVPSTPNQANDNGDLITIDQPKKPSLAEKLKSSSNKIVNVTSPNPVKRPAPSTTSQPPSPTSSHSSNPPLIMKPPNAPEGKTQPSKNPNGKVHKKPKVRTSTSSNDSFYSNIDVGLNPSKDLFNSNPQMSLSLNQFKDFFENSQGCTDLESLCMEHNSSPENIIQIITNIYPVITIKSIKNRLTRLSKALEKVRNINSSQTSYADSNDDETY</sequence>
<feature type="compositionally biased region" description="Basic and acidic residues" evidence="2">
    <location>
        <begin position="292"/>
        <end position="303"/>
    </location>
</feature>
<evidence type="ECO:0000313" key="5">
    <source>
        <dbReference type="EMBL" id="CAI6359581.1"/>
    </source>
</evidence>
<feature type="compositionally biased region" description="Polar residues" evidence="2">
    <location>
        <begin position="304"/>
        <end position="316"/>
    </location>
</feature>
<dbReference type="GO" id="GO:0008270">
    <property type="term" value="F:zinc ion binding"/>
    <property type="evidence" value="ECO:0007669"/>
    <property type="project" value="UniProtKB-KW"/>
</dbReference>
<evidence type="ECO:0000259" key="3">
    <source>
        <dbReference type="PROSITE" id="PS50158"/>
    </source>
</evidence>
<dbReference type="EMBL" id="CARXXK010000001">
    <property type="protein sequence ID" value="CAI6343677.1"/>
    <property type="molecule type" value="Genomic_DNA"/>
</dbReference>
<protein>
    <recommendedName>
        <fullName evidence="3">CCHC-type domain-containing protein</fullName>
    </recommendedName>
</protein>
<dbReference type="PROSITE" id="PS50158">
    <property type="entry name" value="ZF_CCHC"/>
    <property type="match status" value="1"/>
</dbReference>
<dbReference type="SMART" id="SM00343">
    <property type="entry name" value="ZnF_C2HC"/>
    <property type="match status" value="1"/>
</dbReference>
<feature type="region of interest" description="Disordered" evidence="2">
    <location>
        <begin position="1"/>
        <end position="20"/>
    </location>
</feature>
<feature type="compositionally biased region" description="Polar residues" evidence="2">
    <location>
        <begin position="269"/>
        <end position="283"/>
    </location>
</feature>
<reference evidence="5 6" key="1">
    <citation type="submission" date="2023-01" db="EMBL/GenBank/DDBJ databases">
        <authorList>
            <person name="Whitehead M."/>
        </authorList>
    </citation>
    <scope>NUCLEOTIDE SEQUENCE [LARGE SCALE GENOMIC DNA]</scope>
</reference>
<comment type="caution">
    <text evidence="5">The sequence shown here is derived from an EMBL/GenBank/DDBJ whole genome shotgun (WGS) entry which is preliminary data.</text>
</comment>
<keyword evidence="1" id="KW-0862">Zinc</keyword>
<evidence type="ECO:0000313" key="6">
    <source>
        <dbReference type="Proteomes" id="UP001160148"/>
    </source>
</evidence>
<dbReference type="InterPro" id="IPR036875">
    <property type="entry name" value="Znf_CCHC_sf"/>
</dbReference>
<accession>A0AAV0WUT3</accession>
<feature type="compositionally biased region" description="Low complexity" evidence="2">
    <location>
        <begin position="321"/>
        <end position="341"/>
    </location>
</feature>
<dbReference type="AlphaFoldDB" id="A0AAV0WUT3"/>
<organism evidence="5 6">
    <name type="scientific">Macrosiphum euphorbiae</name>
    <name type="common">potato aphid</name>
    <dbReference type="NCBI Taxonomy" id="13131"/>
    <lineage>
        <taxon>Eukaryota</taxon>
        <taxon>Metazoa</taxon>
        <taxon>Ecdysozoa</taxon>
        <taxon>Arthropoda</taxon>
        <taxon>Hexapoda</taxon>
        <taxon>Insecta</taxon>
        <taxon>Pterygota</taxon>
        <taxon>Neoptera</taxon>
        <taxon>Paraneoptera</taxon>
        <taxon>Hemiptera</taxon>
        <taxon>Sternorrhyncha</taxon>
        <taxon>Aphidomorpha</taxon>
        <taxon>Aphidoidea</taxon>
        <taxon>Aphididae</taxon>
        <taxon>Macrosiphini</taxon>
        <taxon>Macrosiphum</taxon>
    </lineage>
</organism>
<proteinExistence type="predicted"/>
<evidence type="ECO:0000313" key="4">
    <source>
        <dbReference type="EMBL" id="CAI6343677.1"/>
    </source>
</evidence>
<keyword evidence="1" id="KW-0479">Metal-binding</keyword>
<dbReference type="Proteomes" id="UP001160148">
    <property type="component" value="Unassembled WGS sequence"/>
</dbReference>